<evidence type="ECO:0000313" key="1">
    <source>
        <dbReference type="EMBL" id="EKX60885.1"/>
    </source>
</evidence>
<dbReference type="RefSeq" id="WP_009338547.1">
    <property type="nucleotide sequence ID" value="NZ_AEJC01000627.1"/>
</dbReference>
<sequence length="225" mass="25187">MADPGTELFEAIRRDHRAGDRLPRSLAARHGVARQTVKEAISTVLPLPHSLPADEEGLDQARQFLDALLEDDQAKASEERRSAFELYEELNRRTDGLPVSYRWVWEYITDRRSQHADAGSPEPYERTWAGNVPSDMPEFVTDLITCAVRHMAELKIEGTMSAVTGVELGMVSLGTARARINQALWELALVGRRSGLTYAQMSAFTGIPEDDLAQQAEDYNRLMTT</sequence>
<dbReference type="PATRIC" id="fig|698759.3.peg.8379"/>
<organism evidence="1 2">
    <name type="scientific">Streptomyces ipomoeae 91-03</name>
    <dbReference type="NCBI Taxonomy" id="698759"/>
    <lineage>
        <taxon>Bacteria</taxon>
        <taxon>Bacillati</taxon>
        <taxon>Actinomycetota</taxon>
        <taxon>Actinomycetes</taxon>
        <taxon>Kitasatosporales</taxon>
        <taxon>Streptomycetaceae</taxon>
        <taxon>Streptomyces</taxon>
    </lineage>
</organism>
<accession>L1KK90</accession>
<protein>
    <submittedName>
        <fullName evidence="1">Uncharacterized protein</fullName>
    </submittedName>
</protein>
<comment type="caution">
    <text evidence="1">The sequence shown here is derived from an EMBL/GenBank/DDBJ whole genome shotgun (WGS) entry which is preliminary data.</text>
</comment>
<dbReference type="OrthoDB" id="2065409at2"/>
<dbReference type="AlphaFoldDB" id="L1KK90"/>
<dbReference type="EMBL" id="AEJC01000627">
    <property type="protein sequence ID" value="EKX60885.1"/>
    <property type="molecule type" value="Genomic_DNA"/>
</dbReference>
<gene>
    <name evidence="1" type="ORF">STRIP9103_00021</name>
</gene>
<proteinExistence type="predicted"/>
<evidence type="ECO:0000313" key="2">
    <source>
        <dbReference type="Proteomes" id="UP000010411"/>
    </source>
</evidence>
<reference evidence="1 2" key="1">
    <citation type="submission" date="2012-11" db="EMBL/GenBank/DDBJ databases">
        <authorList>
            <person name="Huguet-Tapia J.C."/>
            <person name="Durkin A.S."/>
            <person name="Pettis G.S."/>
            <person name="Badger J.H."/>
        </authorList>
    </citation>
    <scope>NUCLEOTIDE SEQUENCE [LARGE SCALE GENOMIC DNA]</scope>
    <source>
        <strain evidence="1 2">91-03</strain>
    </source>
</reference>
<name>L1KK90_9ACTN</name>
<dbReference type="Proteomes" id="UP000010411">
    <property type="component" value="Unassembled WGS sequence"/>
</dbReference>
<keyword evidence="2" id="KW-1185">Reference proteome</keyword>